<dbReference type="InterPro" id="IPR014292">
    <property type="entry name" value="Acyl_transf_WS/DGAT"/>
</dbReference>
<reference evidence="14" key="1">
    <citation type="journal article" date="2019" name="Int. J. Syst. Evol. Microbiol.">
        <title>The Global Catalogue of Microorganisms (GCM) 10K type strain sequencing project: providing services to taxonomists for standard genome sequencing and annotation.</title>
        <authorList>
            <consortium name="The Broad Institute Genomics Platform"/>
            <consortium name="The Broad Institute Genome Sequencing Center for Infectious Disease"/>
            <person name="Wu L."/>
            <person name="Ma J."/>
        </authorList>
    </citation>
    <scope>NUCLEOTIDE SEQUENCE [LARGE SCALE GENOMIC DNA]</scope>
    <source>
        <strain evidence="14">CCUG 38813</strain>
    </source>
</reference>
<evidence type="ECO:0000256" key="2">
    <source>
        <dbReference type="ARBA" id="ARBA00005189"/>
    </source>
</evidence>
<evidence type="ECO:0000256" key="1">
    <source>
        <dbReference type="ARBA" id="ARBA00004771"/>
    </source>
</evidence>
<dbReference type="EC" id="2.3.1.20" evidence="4"/>
<evidence type="ECO:0000256" key="7">
    <source>
        <dbReference type="ARBA" id="ARBA00022798"/>
    </source>
</evidence>
<gene>
    <name evidence="13" type="ORF">ACFPOU_11725</name>
</gene>
<dbReference type="PANTHER" id="PTHR31650">
    <property type="entry name" value="O-ACYLTRANSFERASE (WSD1-LIKE) FAMILY PROTEIN"/>
    <property type="match status" value="1"/>
</dbReference>
<dbReference type="InterPro" id="IPR009721">
    <property type="entry name" value="O-acyltransferase_WSD1_C"/>
</dbReference>
<protein>
    <recommendedName>
        <fullName evidence="4">diacylglycerol O-acyltransferase</fullName>
        <ecNumber evidence="4">2.3.1.20</ecNumber>
    </recommendedName>
</protein>
<dbReference type="Pfam" id="PF03007">
    <property type="entry name" value="WS_DGAT_cat"/>
    <property type="match status" value="1"/>
</dbReference>
<comment type="caution">
    <text evidence="13">The sequence shown here is derived from an EMBL/GenBank/DDBJ whole genome shotgun (WGS) entry which is preliminary data.</text>
</comment>
<keyword evidence="14" id="KW-1185">Reference proteome</keyword>
<keyword evidence="9" id="KW-0012">Acyltransferase</keyword>
<evidence type="ECO:0000313" key="13">
    <source>
        <dbReference type="EMBL" id="MFC5511790.1"/>
    </source>
</evidence>
<dbReference type="Gene3D" id="3.30.559.10">
    <property type="entry name" value="Chloramphenicol acetyltransferase-like domain"/>
    <property type="match status" value="1"/>
</dbReference>
<dbReference type="RefSeq" id="WP_379721100.1">
    <property type="nucleotide sequence ID" value="NZ_JBHSMS010000036.1"/>
</dbReference>
<dbReference type="SUPFAM" id="SSF52777">
    <property type="entry name" value="CoA-dependent acyltransferases"/>
    <property type="match status" value="2"/>
</dbReference>
<evidence type="ECO:0000259" key="12">
    <source>
        <dbReference type="Pfam" id="PF06974"/>
    </source>
</evidence>
<dbReference type="InterPro" id="IPR023213">
    <property type="entry name" value="CAT-like_dom_sf"/>
</dbReference>
<feature type="domain" description="O-acyltransferase WSD1-like N-terminal" evidence="11">
    <location>
        <begin position="11"/>
        <end position="271"/>
    </location>
</feature>
<comment type="similarity">
    <text evidence="3">Belongs to the long-chain O-acyltransferase family.</text>
</comment>
<dbReference type="PANTHER" id="PTHR31650:SF1">
    <property type="entry name" value="WAX ESTER SYNTHASE_DIACYLGLYCEROL ACYLTRANSFERASE 4-RELATED"/>
    <property type="match status" value="1"/>
</dbReference>
<sequence>MAPHDTPREPMSALDAAWLRMDRPTNLMMICAMMLFESRLDLHALREAIRTRMLCFHRFLLRVAGSPEAPCWETDPQFDLDWHVRRVALPPGRGALEELVGDLASTALDPRKPMWQFHLAEGAHASALILRIHHCYGDGFALLHVLDALTDADPAHPHAACGDGAPAPPHSAWERLAGGVAESAGDALRAMFDAAGAGAAMLASPRDALALAAGAADLLQQAGTIAAMTPDAATSLKGELGVMKRVTWADPLALDDVKAVCAVFGCSVNDLLVACLAGALRAWLRERGEPVDGVALRALVPVNLRPPGPVHELGNRFGMVFLSLPVGIDDPLERMAEVRRRMDALKHSRQPLVALAILAAMGVAPESIKERVLETLAANASLVVTNVRGADTPRYLAGRRIARQMFWVPQSGGIGLGVSMLSYAGRVDVGVIADARRVPDPHALAPHFAAEFESLLLHALMLPWPAPA</sequence>
<evidence type="ECO:0000256" key="9">
    <source>
        <dbReference type="ARBA" id="ARBA00023315"/>
    </source>
</evidence>
<comment type="pathway">
    <text evidence="1">Glycerolipid metabolism; triacylglycerol biosynthesis.</text>
</comment>
<evidence type="ECO:0000256" key="10">
    <source>
        <dbReference type="ARBA" id="ARBA00048109"/>
    </source>
</evidence>
<dbReference type="EMBL" id="JBHSMS010000036">
    <property type="protein sequence ID" value="MFC5511790.1"/>
    <property type="molecule type" value="Genomic_DNA"/>
</dbReference>
<dbReference type="NCBIfam" id="TIGR02946">
    <property type="entry name" value="acyl_WS_DGAT"/>
    <property type="match status" value="1"/>
</dbReference>
<dbReference type="InterPro" id="IPR004255">
    <property type="entry name" value="O-acyltransferase_WSD1_N"/>
</dbReference>
<dbReference type="Pfam" id="PF06974">
    <property type="entry name" value="WS_DGAT_C"/>
    <property type="match status" value="1"/>
</dbReference>
<proteinExistence type="inferred from homology"/>
<dbReference type="Proteomes" id="UP001596031">
    <property type="component" value="Unassembled WGS sequence"/>
</dbReference>
<keyword evidence="5" id="KW-0444">Lipid biosynthesis</keyword>
<feature type="domain" description="O-acyltransferase WSD1 C-terminal" evidence="12">
    <location>
        <begin position="314"/>
        <end position="455"/>
    </location>
</feature>
<evidence type="ECO:0000313" key="14">
    <source>
        <dbReference type="Proteomes" id="UP001596031"/>
    </source>
</evidence>
<evidence type="ECO:0000256" key="3">
    <source>
        <dbReference type="ARBA" id="ARBA00009587"/>
    </source>
</evidence>
<keyword evidence="7" id="KW-0319">Glycerol metabolism</keyword>
<name>A0ABW0PGK7_9BURK</name>
<organism evidence="13 14">
    <name type="scientific">Massilia jejuensis</name>
    <dbReference type="NCBI Taxonomy" id="648894"/>
    <lineage>
        <taxon>Bacteria</taxon>
        <taxon>Pseudomonadati</taxon>
        <taxon>Pseudomonadota</taxon>
        <taxon>Betaproteobacteria</taxon>
        <taxon>Burkholderiales</taxon>
        <taxon>Oxalobacteraceae</taxon>
        <taxon>Telluria group</taxon>
        <taxon>Massilia</taxon>
    </lineage>
</organism>
<keyword evidence="8" id="KW-0443">Lipid metabolism</keyword>
<comment type="pathway">
    <text evidence="2">Lipid metabolism.</text>
</comment>
<evidence type="ECO:0000256" key="8">
    <source>
        <dbReference type="ARBA" id="ARBA00023098"/>
    </source>
</evidence>
<keyword evidence="6" id="KW-0808">Transferase</keyword>
<dbReference type="InterPro" id="IPR045034">
    <property type="entry name" value="O-acyltransferase_WSD1-like"/>
</dbReference>
<evidence type="ECO:0000256" key="6">
    <source>
        <dbReference type="ARBA" id="ARBA00022679"/>
    </source>
</evidence>
<evidence type="ECO:0000259" key="11">
    <source>
        <dbReference type="Pfam" id="PF03007"/>
    </source>
</evidence>
<evidence type="ECO:0000256" key="5">
    <source>
        <dbReference type="ARBA" id="ARBA00022516"/>
    </source>
</evidence>
<comment type="catalytic activity">
    <reaction evidence="10">
        <text>an acyl-CoA + a 1,2-diacyl-sn-glycerol = a triacyl-sn-glycerol + CoA</text>
        <dbReference type="Rhea" id="RHEA:10868"/>
        <dbReference type="ChEBI" id="CHEBI:17815"/>
        <dbReference type="ChEBI" id="CHEBI:57287"/>
        <dbReference type="ChEBI" id="CHEBI:58342"/>
        <dbReference type="ChEBI" id="CHEBI:64615"/>
        <dbReference type="EC" id="2.3.1.20"/>
    </reaction>
</comment>
<evidence type="ECO:0000256" key="4">
    <source>
        <dbReference type="ARBA" id="ARBA00013244"/>
    </source>
</evidence>
<accession>A0ABW0PGK7</accession>